<feature type="binding site" evidence="10">
    <location>
        <position position="92"/>
    </location>
    <ligand>
        <name>Mg(2+)</name>
        <dbReference type="ChEBI" id="CHEBI:18420"/>
    </ligand>
</feature>
<evidence type="ECO:0000256" key="6">
    <source>
        <dbReference type="ARBA" id="ARBA00022842"/>
    </source>
</evidence>
<dbReference type="FunFam" id="3.90.950.10:FF:000001">
    <property type="entry name" value="dITP/XTP pyrophosphatase"/>
    <property type="match status" value="1"/>
</dbReference>
<dbReference type="GO" id="GO:0036222">
    <property type="term" value="F:XTP diphosphatase activity"/>
    <property type="evidence" value="ECO:0007669"/>
    <property type="project" value="UniProtKB-UniRule"/>
</dbReference>
<keyword evidence="7 10" id="KW-0546">Nucleotide metabolism</keyword>
<dbReference type="CDD" id="cd00515">
    <property type="entry name" value="HAM1"/>
    <property type="match status" value="1"/>
</dbReference>
<protein>
    <recommendedName>
        <fullName evidence="10">dITP/XTP pyrophosphatase</fullName>
        <ecNumber evidence="10">3.6.1.66</ecNumber>
    </recommendedName>
    <alternativeName>
        <fullName evidence="10">Non-canonical purine NTP pyrophosphatase</fullName>
    </alternativeName>
    <alternativeName>
        <fullName evidence="10">Non-standard purine NTP pyrophosphatase</fullName>
    </alternativeName>
    <alternativeName>
        <fullName evidence="10">Nucleoside-triphosphate diphosphatase</fullName>
    </alternativeName>
    <alternativeName>
        <fullName evidence="10">Nucleoside-triphosphate pyrophosphatase</fullName>
        <shortName evidence="10">NTPase</shortName>
    </alternativeName>
</protein>
<gene>
    <name evidence="13" type="primary">rdgB</name>
    <name evidence="13" type="ORF">J3491_08370</name>
</gene>
<dbReference type="GO" id="GO:0035870">
    <property type="term" value="F:dITP diphosphatase activity"/>
    <property type="evidence" value="ECO:0007669"/>
    <property type="project" value="UniProtKB-UniRule"/>
</dbReference>
<dbReference type="SUPFAM" id="SSF52972">
    <property type="entry name" value="ITPase-like"/>
    <property type="match status" value="1"/>
</dbReference>
<dbReference type="InterPro" id="IPR002637">
    <property type="entry name" value="RdgB/HAM1"/>
</dbReference>
<dbReference type="InterPro" id="IPR029001">
    <property type="entry name" value="ITPase-like_fam"/>
</dbReference>
<keyword evidence="14" id="KW-1185">Reference proteome</keyword>
<evidence type="ECO:0000256" key="11">
    <source>
        <dbReference type="RuleBase" id="RU003781"/>
    </source>
</evidence>
<comment type="subunit">
    <text evidence="2 10">Homodimer.</text>
</comment>
<dbReference type="RefSeq" id="WP_075102529.1">
    <property type="nucleotide sequence ID" value="NZ_JAGBKN010000016.1"/>
</dbReference>
<dbReference type="NCBIfam" id="TIGR00042">
    <property type="entry name" value="RdgB/HAM1 family non-canonical purine NTP pyrophosphatase"/>
    <property type="match status" value="1"/>
</dbReference>
<evidence type="ECO:0000256" key="7">
    <source>
        <dbReference type="ARBA" id="ARBA00023080"/>
    </source>
</evidence>
<evidence type="ECO:0000313" key="14">
    <source>
        <dbReference type="Proteomes" id="UP000664161"/>
    </source>
</evidence>
<comment type="similarity">
    <text evidence="1 10 11">Belongs to the HAM1 NTPase family.</text>
</comment>
<dbReference type="GO" id="GO:0000166">
    <property type="term" value="F:nucleotide binding"/>
    <property type="evidence" value="ECO:0007669"/>
    <property type="project" value="UniProtKB-KW"/>
</dbReference>
<keyword evidence="5 10" id="KW-0378">Hydrolase</keyword>
<feature type="active site" description="Proton acceptor" evidence="10">
    <location>
        <position position="92"/>
    </location>
</feature>
<evidence type="ECO:0000256" key="1">
    <source>
        <dbReference type="ARBA" id="ARBA00008023"/>
    </source>
</evidence>
<dbReference type="GO" id="GO:0005829">
    <property type="term" value="C:cytosol"/>
    <property type="evidence" value="ECO:0007669"/>
    <property type="project" value="TreeGrafter"/>
</dbReference>
<dbReference type="Proteomes" id="UP000664161">
    <property type="component" value="Unassembled WGS sequence"/>
</dbReference>
<feature type="binding site" evidence="10">
    <location>
        <position position="204"/>
    </location>
    <ligand>
        <name>substrate</name>
    </ligand>
</feature>
<comment type="cofactor">
    <cofactor evidence="10">
        <name>Mg(2+)</name>
        <dbReference type="ChEBI" id="CHEBI:18420"/>
    </cofactor>
    <text evidence="10">Binds 1 Mg(2+) ion per subunit.</text>
</comment>
<evidence type="ECO:0000256" key="5">
    <source>
        <dbReference type="ARBA" id="ARBA00022801"/>
    </source>
</evidence>
<dbReference type="GO" id="GO:0017111">
    <property type="term" value="F:ribonucleoside triphosphate phosphatase activity"/>
    <property type="evidence" value="ECO:0007669"/>
    <property type="project" value="InterPro"/>
</dbReference>
<keyword evidence="3 10" id="KW-0479">Metal-binding</keyword>
<evidence type="ECO:0000313" key="13">
    <source>
        <dbReference type="EMBL" id="MBO1517346.1"/>
    </source>
</evidence>
<dbReference type="PANTHER" id="PTHR11067:SF9">
    <property type="entry name" value="INOSINE TRIPHOSPHATE PYROPHOSPHATASE"/>
    <property type="match status" value="1"/>
</dbReference>
<comment type="caution">
    <text evidence="10">Lacks conserved residue(s) required for the propagation of feature annotation.</text>
</comment>
<dbReference type="Gene3D" id="3.90.950.10">
    <property type="match status" value="1"/>
</dbReference>
<feature type="binding site" evidence="10">
    <location>
        <begin position="29"/>
        <end position="34"/>
    </location>
    <ligand>
        <name>substrate</name>
    </ligand>
</feature>
<comment type="caution">
    <text evidence="13">The sequence shown here is derived from an EMBL/GenBank/DDBJ whole genome shotgun (WGS) entry which is preliminary data.</text>
</comment>
<dbReference type="AlphaFoldDB" id="A0AAW4IRE4"/>
<evidence type="ECO:0000256" key="2">
    <source>
        <dbReference type="ARBA" id="ARBA00011738"/>
    </source>
</evidence>
<sequence>MSTTTVRLSGHPVPSQNEATAASQWVLASNNKGKLAEFKRLFAAADLDVTIVPQGQLGIDDAIEDGLSFVENAIIKARHASRASNLPAIADDSGLCVPVLGNAPGIYSARYAGEHGNDAKNNAKLIADLQPIRAATPDTPIKGMFVCVLVMVRHADDPLPIIAQGLWHGEILQAAQGDGGFGYDPLFWLPKLQTTAASLSAADKNNISHRGQAIRQLLAQLAL</sequence>
<keyword evidence="4 10" id="KW-0547">Nucleotide-binding</keyword>
<feature type="region of interest" description="Disordered" evidence="12">
    <location>
        <begin position="1"/>
        <end position="20"/>
    </location>
</feature>
<dbReference type="PANTHER" id="PTHR11067">
    <property type="entry name" value="INOSINE TRIPHOSPHATE PYROPHOSPHATASE/HAM1 PROTEIN"/>
    <property type="match status" value="1"/>
</dbReference>
<dbReference type="EC" id="3.6.1.66" evidence="10"/>
<keyword evidence="6 10" id="KW-0460">Magnesium</keyword>
<proteinExistence type="inferred from homology"/>
<evidence type="ECO:0000256" key="9">
    <source>
        <dbReference type="ARBA" id="ARBA00052017"/>
    </source>
</evidence>
<comment type="catalytic activity">
    <reaction evidence="10">
        <text>ITP + H2O = IMP + diphosphate + H(+)</text>
        <dbReference type="Rhea" id="RHEA:29399"/>
        <dbReference type="ChEBI" id="CHEBI:15377"/>
        <dbReference type="ChEBI" id="CHEBI:15378"/>
        <dbReference type="ChEBI" id="CHEBI:33019"/>
        <dbReference type="ChEBI" id="CHEBI:58053"/>
        <dbReference type="ChEBI" id="CHEBI:61402"/>
        <dbReference type="EC" id="3.6.1.66"/>
    </reaction>
</comment>
<dbReference type="Pfam" id="PF01725">
    <property type="entry name" value="Ham1p_like"/>
    <property type="match status" value="1"/>
</dbReference>
<accession>A0AAW4IRE4</accession>
<evidence type="ECO:0000256" key="4">
    <source>
        <dbReference type="ARBA" id="ARBA00022741"/>
    </source>
</evidence>
<name>A0AAW4IRE4_9GAMM</name>
<feature type="binding site" evidence="10">
    <location>
        <begin position="181"/>
        <end position="184"/>
    </location>
    <ligand>
        <name>substrate</name>
    </ligand>
</feature>
<evidence type="ECO:0000256" key="12">
    <source>
        <dbReference type="SAM" id="MobiDB-lite"/>
    </source>
</evidence>
<reference evidence="13 14" key="1">
    <citation type="submission" date="2021-03" db="EMBL/GenBank/DDBJ databases">
        <authorList>
            <person name="Shang D.-D."/>
            <person name="Du Z.-J."/>
            <person name="Chen G.-J."/>
        </authorList>
    </citation>
    <scope>NUCLEOTIDE SEQUENCE [LARGE SCALE GENOMIC DNA]</scope>
    <source>
        <strain evidence="13 14">F2608</strain>
    </source>
</reference>
<dbReference type="GO" id="GO:0009146">
    <property type="term" value="P:purine nucleoside triphosphate catabolic process"/>
    <property type="evidence" value="ECO:0007669"/>
    <property type="project" value="UniProtKB-UniRule"/>
</dbReference>
<evidence type="ECO:0000256" key="8">
    <source>
        <dbReference type="ARBA" id="ARBA00051875"/>
    </source>
</evidence>
<comment type="function">
    <text evidence="10">Pyrophosphatase that catalyzes the hydrolysis of nucleoside triphosphates to their monophosphate derivatives, with a high preference for the non-canonical purine nucleotides XTP (xanthosine triphosphate), dITP (deoxyinosine triphosphate) and ITP. Seems to function as a house-cleaning enzyme that removes non-canonical purine nucleotides from the nucleotide pool, thus preventing their incorporation into DNA/RNA and avoiding chromosomal lesions.</text>
</comment>
<dbReference type="HAMAP" id="MF_01405">
    <property type="entry name" value="Non_canon_purine_NTPase"/>
    <property type="match status" value="1"/>
</dbReference>
<organism evidence="13 14">
    <name type="scientific">Psychrobacter halodurans</name>
    <dbReference type="NCBI Taxonomy" id="2818439"/>
    <lineage>
        <taxon>Bacteria</taxon>
        <taxon>Pseudomonadati</taxon>
        <taxon>Pseudomonadota</taxon>
        <taxon>Gammaproteobacteria</taxon>
        <taxon>Moraxellales</taxon>
        <taxon>Moraxellaceae</taxon>
        <taxon>Psychrobacter</taxon>
    </lineage>
</organism>
<dbReference type="InterPro" id="IPR020922">
    <property type="entry name" value="dITP/XTP_pyrophosphatase"/>
</dbReference>
<dbReference type="GO" id="GO:0009117">
    <property type="term" value="P:nucleotide metabolic process"/>
    <property type="evidence" value="ECO:0007669"/>
    <property type="project" value="UniProtKB-KW"/>
</dbReference>
<evidence type="ECO:0000256" key="10">
    <source>
        <dbReference type="HAMAP-Rule" id="MF_01405"/>
    </source>
</evidence>
<comment type="catalytic activity">
    <reaction evidence="8 10">
        <text>dITP + H2O = dIMP + diphosphate + H(+)</text>
        <dbReference type="Rhea" id="RHEA:28342"/>
        <dbReference type="ChEBI" id="CHEBI:15377"/>
        <dbReference type="ChEBI" id="CHEBI:15378"/>
        <dbReference type="ChEBI" id="CHEBI:33019"/>
        <dbReference type="ChEBI" id="CHEBI:61194"/>
        <dbReference type="ChEBI" id="CHEBI:61382"/>
        <dbReference type="EC" id="3.6.1.66"/>
    </reaction>
</comment>
<feature type="binding site" evidence="10">
    <location>
        <position position="93"/>
    </location>
    <ligand>
        <name>substrate</name>
    </ligand>
</feature>
<dbReference type="GO" id="GO:0046872">
    <property type="term" value="F:metal ion binding"/>
    <property type="evidence" value="ECO:0007669"/>
    <property type="project" value="UniProtKB-KW"/>
</dbReference>
<dbReference type="GO" id="GO:0036220">
    <property type="term" value="F:ITP diphosphatase activity"/>
    <property type="evidence" value="ECO:0007669"/>
    <property type="project" value="UniProtKB-UniRule"/>
</dbReference>
<comment type="catalytic activity">
    <reaction evidence="9 10">
        <text>XTP + H2O = XMP + diphosphate + H(+)</text>
        <dbReference type="Rhea" id="RHEA:28610"/>
        <dbReference type="ChEBI" id="CHEBI:15377"/>
        <dbReference type="ChEBI" id="CHEBI:15378"/>
        <dbReference type="ChEBI" id="CHEBI:33019"/>
        <dbReference type="ChEBI" id="CHEBI:57464"/>
        <dbReference type="ChEBI" id="CHEBI:61314"/>
        <dbReference type="EC" id="3.6.1.66"/>
    </reaction>
</comment>
<evidence type="ECO:0000256" key="3">
    <source>
        <dbReference type="ARBA" id="ARBA00022723"/>
    </source>
</evidence>
<dbReference type="EMBL" id="JAGBKN010000016">
    <property type="protein sequence ID" value="MBO1517346.1"/>
    <property type="molecule type" value="Genomic_DNA"/>
</dbReference>
<feature type="binding site" evidence="10">
    <location>
        <begin position="209"/>
        <end position="210"/>
    </location>
    <ligand>
        <name>substrate</name>
    </ligand>
</feature>